<proteinExistence type="inferred from homology"/>
<protein>
    <submittedName>
        <fullName evidence="8">Fumarate hydratase</fullName>
        <ecNumber evidence="8">4.2.1.2</ecNumber>
    </submittedName>
</protein>
<dbReference type="InterPro" id="IPR051208">
    <property type="entry name" value="Class-I_Fumarase/Tartrate_DH"/>
</dbReference>
<sequence length="280" mass="29989">MRTINVAEITKAVRQLCMDAAYYLPQDIYEGLKKGRETEESPVGCVVLDQIIKNAEIAREEDRPYCQDTGMTLVFLSIGQDVHLEGGDLTEAVNAGVAAGYVEGYLRKSVVAEPLFNRKNTGNNTPAIIYTEIVPGDKIDIQVELKGFGSENKSDVAMLVPADGVEGVKKAVLDIVKHAGPNPCPPIVLGIGIGGTMDKAAVMSKKALLRPIDVPHKDPEYAKLEEEILGMVNKTGIGPQLGGTTTCIGVNIEWGPTHIAGLPVAVTIMCHAARHAHVEL</sequence>
<organism evidence="8 9">
    <name type="scientific">Veillonella montpellierensis DNF00314</name>
    <dbReference type="NCBI Taxonomy" id="1401067"/>
    <lineage>
        <taxon>Bacteria</taxon>
        <taxon>Bacillati</taxon>
        <taxon>Bacillota</taxon>
        <taxon>Negativicutes</taxon>
        <taxon>Veillonellales</taxon>
        <taxon>Veillonellaceae</taxon>
        <taxon>Veillonella</taxon>
    </lineage>
</organism>
<evidence type="ECO:0000256" key="5">
    <source>
        <dbReference type="ARBA" id="ARBA00023014"/>
    </source>
</evidence>
<dbReference type="Pfam" id="PF05681">
    <property type="entry name" value="Fumerase"/>
    <property type="match status" value="1"/>
</dbReference>
<dbReference type="GO" id="GO:0051539">
    <property type="term" value="F:4 iron, 4 sulfur cluster binding"/>
    <property type="evidence" value="ECO:0007669"/>
    <property type="project" value="UniProtKB-KW"/>
</dbReference>
<name>A0A096AJD9_9FIRM</name>
<keyword evidence="2" id="KW-0004">4Fe-4S</keyword>
<keyword evidence="6 8" id="KW-0456">Lyase</keyword>
<comment type="similarity">
    <text evidence="1">Belongs to the class-I fumarase family.</text>
</comment>
<evidence type="ECO:0000256" key="6">
    <source>
        <dbReference type="ARBA" id="ARBA00023239"/>
    </source>
</evidence>
<dbReference type="InterPro" id="IPR004646">
    <property type="entry name" value="Fe-S_hydro-lyase_TtdA-typ_cat"/>
</dbReference>
<keyword evidence="3" id="KW-0479">Metal-binding</keyword>
<evidence type="ECO:0000256" key="1">
    <source>
        <dbReference type="ARBA" id="ARBA00008876"/>
    </source>
</evidence>
<dbReference type="GO" id="GO:0046872">
    <property type="term" value="F:metal ion binding"/>
    <property type="evidence" value="ECO:0007669"/>
    <property type="project" value="UniProtKB-KW"/>
</dbReference>
<accession>A0A096AJD9</accession>
<feature type="domain" description="Fe-S hydro-lyase tartrate dehydratase alpha-type catalytic" evidence="7">
    <location>
        <begin position="11"/>
        <end position="278"/>
    </location>
</feature>
<dbReference type="GO" id="GO:0004333">
    <property type="term" value="F:fumarate hydratase activity"/>
    <property type="evidence" value="ECO:0007669"/>
    <property type="project" value="UniProtKB-EC"/>
</dbReference>
<dbReference type="NCBIfam" id="NF004885">
    <property type="entry name" value="PRK06246.1"/>
    <property type="match status" value="1"/>
</dbReference>
<keyword evidence="9" id="KW-1185">Reference proteome</keyword>
<dbReference type="PANTHER" id="PTHR30389">
    <property type="entry name" value="FUMARATE HYDRATASE-RELATED"/>
    <property type="match status" value="1"/>
</dbReference>
<dbReference type="AlphaFoldDB" id="A0A096AJD9"/>
<gene>
    <name evidence="8" type="ORF">HMPREF0872_05930</name>
</gene>
<dbReference type="EC" id="4.2.1.2" evidence="8"/>
<keyword evidence="5" id="KW-0411">Iron-sulfur</keyword>
<evidence type="ECO:0000256" key="3">
    <source>
        <dbReference type="ARBA" id="ARBA00022723"/>
    </source>
</evidence>
<dbReference type="Proteomes" id="UP000029628">
    <property type="component" value="Unassembled WGS sequence"/>
</dbReference>
<evidence type="ECO:0000259" key="7">
    <source>
        <dbReference type="Pfam" id="PF05681"/>
    </source>
</evidence>
<comment type="caution">
    <text evidence="8">The sequence shown here is derived from an EMBL/GenBank/DDBJ whole genome shotgun (WGS) entry which is preliminary data.</text>
</comment>
<evidence type="ECO:0000313" key="9">
    <source>
        <dbReference type="Proteomes" id="UP000029628"/>
    </source>
</evidence>
<dbReference type="RefSeq" id="WP_028258104.1">
    <property type="nucleotide sequence ID" value="NZ_JRNT01000016.1"/>
</dbReference>
<dbReference type="NCBIfam" id="TIGR00722">
    <property type="entry name" value="ttdA_fumA_fumB"/>
    <property type="match status" value="1"/>
</dbReference>
<dbReference type="eggNOG" id="COG1951">
    <property type="taxonomic scope" value="Bacteria"/>
</dbReference>
<evidence type="ECO:0000313" key="8">
    <source>
        <dbReference type="EMBL" id="KGF47213.1"/>
    </source>
</evidence>
<keyword evidence="4" id="KW-0408">Iron</keyword>
<evidence type="ECO:0000256" key="2">
    <source>
        <dbReference type="ARBA" id="ARBA00022485"/>
    </source>
</evidence>
<dbReference type="PANTHER" id="PTHR30389:SF17">
    <property type="entry name" value="L(+)-TARTRATE DEHYDRATASE SUBUNIT ALPHA-RELATED"/>
    <property type="match status" value="1"/>
</dbReference>
<evidence type="ECO:0000256" key="4">
    <source>
        <dbReference type="ARBA" id="ARBA00023004"/>
    </source>
</evidence>
<dbReference type="EMBL" id="JRNT01000016">
    <property type="protein sequence ID" value="KGF47213.1"/>
    <property type="molecule type" value="Genomic_DNA"/>
</dbReference>
<reference evidence="8 9" key="1">
    <citation type="submission" date="2014-07" db="EMBL/GenBank/DDBJ databases">
        <authorList>
            <person name="McCorrison J."/>
            <person name="Sanka R."/>
            <person name="Torralba M."/>
            <person name="Gillis M."/>
            <person name="Haft D.H."/>
            <person name="Methe B."/>
            <person name="Sutton G."/>
            <person name="Nelson K.E."/>
        </authorList>
    </citation>
    <scope>NUCLEOTIDE SEQUENCE [LARGE SCALE GENOMIC DNA]</scope>
    <source>
        <strain evidence="8 9">DNF00314</strain>
    </source>
</reference>